<feature type="coiled-coil region" evidence="1">
    <location>
        <begin position="17"/>
        <end position="44"/>
    </location>
</feature>
<reference evidence="2" key="1">
    <citation type="journal article" date="2014" name="Front. Microbiol.">
        <title>High frequency of phylogenetically diverse reductive dehalogenase-homologous genes in deep subseafloor sedimentary metagenomes.</title>
        <authorList>
            <person name="Kawai M."/>
            <person name="Futagami T."/>
            <person name="Toyoda A."/>
            <person name="Takaki Y."/>
            <person name="Nishi S."/>
            <person name="Hori S."/>
            <person name="Arai W."/>
            <person name="Tsubouchi T."/>
            <person name="Morono Y."/>
            <person name="Uchiyama I."/>
            <person name="Ito T."/>
            <person name="Fujiyama A."/>
            <person name="Inagaki F."/>
            <person name="Takami H."/>
        </authorList>
    </citation>
    <scope>NUCLEOTIDE SEQUENCE</scope>
    <source>
        <strain evidence="2">Expedition CK06-06</strain>
    </source>
</reference>
<dbReference type="GO" id="GO:0005886">
    <property type="term" value="C:plasma membrane"/>
    <property type="evidence" value="ECO:0007669"/>
    <property type="project" value="TreeGrafter"/>
</dbReference>
<dbReference type="InterPro" id="IPR027463">
    <property type="entry name" value="AcrB_DN_DC_subdom"/>
</dbReference>
<comment type="caution">
    <text evidence="2">The sequence shown here is derived from an EMBL/GenBank/DDBJ whole genome shotgun (WGS) entry which is preliminary data.</text>
</comment>
<sequence length="107" mass="12082">MQYLEFFSDIQAGEVQIEIDQRKMAQLNLTLENLTARLAAENVNVSAGRLEEGTQRYLVRTINQFESVAEFGSLIISPGEGRPVYLRDIANVRSGYSEREAIIRMNG</sequence>
<keyword evidence="1" id="KW-0175">Coiled coil</keyword>
<feature type="non-terminal residue" evidence="2">
    <location>
        <position position="107"/>
    </location>
</feature>
<dbReference type="AlphaFoldDB" id="X1F7N0"/>
<organism evidence="2">
    <name type="scientific">marine sediment metagenome</name>
    <dbReference type="NCBI Taxonomy" id="412755"/>
    <lineage>
        <taxon>unclassified sequences</taxon>
        <taxon>metagenomes</taxon>
        <taxon>ecological metagenomes</taxon>
    </lineage>
</organism>
<protein>
    <recommendedName>
        <fullName evidence="3">Acriflavin resistance protein</fullName>
    </recommendedName>
</protein>
<dbReference type="PANTHER" id="PTHR32063:SF0">
    <property type="entry name" value="SWARMING MOTILITY PROTEIN SWRC"/>
    <property type="match status" value="1"/>
</dbReference>
<proteinExistence type="predicted"/>
<dbReference type="Gene3D" id="3.30.2090.10">
    <property type="entry name" value="Multidrug efflux transporter AcrB TolC docking domain, DN and DC subdomains"/>
    <property type="match status" value="1"/>
</dbReference>
<dbReference type="PANTHER" id="PTHR32063">
    <property type="match status" value="1"/>
</dbReference>
<name>X1F7N0_9ZZZZ</name>
<accession>X1F7N0</accession>
<evidence type="ECO:0000256" key="1">
    <source>
        <dbReference type="SAM" id="Coils"/>
    </source>
</evidence>
<dbReference type="EMBL" id="BART01034360">
    <property type="protein sequence ID" value="GAH16803.1"/>
    <property type="molecule type" value="Genomic_DNA"/>
</dbReference>
<dbReference type="GO" id="GO:0042910">
    <property type="term" value="F:xenobiotic transmembrane transporter activity"/>
    <property type="evidence" value="ECO:0007669"/>
    <property type="project" value="TreeGrafter"/>
</dbReference>
<dbReference type="SUPFAM" id="SSF82714">
    <property type="entry name" value="Multidrug efflux transporter AcrB TolC docking domain, DN and DC subdomains"/>
    <property type="match status" value="1"/>
</dbReference>
<dbReference type="InterPro" id="IPR001036">
    <property type="entry name" value="Acrflvin-R"/>
</dbReference>
<evidence type="ECO:0008006" key="3">
    <source>
        <dbReference type="Google" id="ProtNLM"/>
    </source>
</evidence>
<evidence type="ECO:0000313" key="2">
    <source>
        <dbReference type="EMBL" id="GAH16803.1"/>
    </source>
</evidence>
<gene>
    <name evidence="2" type="ORF">S01H4_58754</name>
</gene>
<dbReference type="Pfam" id="PF00873">
    <property type="entry name" value="ACR_tran"/>
    <property type="match status" value="1"/>
</dbReference>